<dbReference type="Proteomes" id="UP000774570">
    <property type="component" value="Unassembled WGS sequence"/>
</dbReference>
<accession>A0ABS7FN63</accession>
<feature type="region of interest" description="Disordered" evidence="1">
    <location>
        <begin position="1"/>
        <end position="22"/>
    </location>
</feature>
<gene>
    <name evidence="3" type="ORF">K1Y72_05565</name>
</gene>
<keyword evidence="4" id="KW-1185">Reference proteome</keyword>
<dbReference type="RefSeq" id="WP_220163875.1">
    <property type="nucleotide sequence ID" value="NZ_JAIBOA010000003.1"/>
</dbReference>
<evidence type="ECO:0008006" key="5">
    <source>
        <dbReference type="Google" id="ProtNLM"/>
    </source>
</evidence>
<keyword evidence="2" id="KW-0812">Transmembrane</keyword>
<keyword evidence="2" id="KW-0472">Membrane</keyword>
<evidence type="ECO:0000256" key="2">
    <source>
        <dbReference type="SAM" id="Phobius"/>
    </source>
</evidence>
<proteinExistence type="predicted"/>
<comment type="caution">
    <text evidence="3">The sequence shown here is derived from an EMBL/GenBank/DDBJ whole genome shotgun (WGS) entry which is preliminary data.</text>
</comment>
<feature type="transmembrane region" description="Helical" evidence="2">
    <location>
        <begin position="31"/>
        <end position="64"/>
    </location>
</feature>
<dbReference type="EMBL" id="JAIBOA010000003">
    <property type="protein sequence ID" value="MBW8481828.1"/>
    <property type="molecule type" value="Genomic_DNA"/>
</dbReference>
<evidence type="ECO:0000313" key="4">
    <source>
        <dbReference type="Proteomes" id="UP000774570"/>
    </source>
</evidence>
<name>A0ABS7FN63_9ACTN</name>
<protein>
    <recommendedName>
        <fullName evidence="5">DUF3040 domain-containing protein</fullName>
    </recommendedName>
</protein>
<feature type="compositionally biased region" description="Basic and acidic residues" evidence="1">
    <location>
        <begin position="9"/>
        <end position="18"/>
    </location>
</feature>
<reference evidence="3 4" key="1">
    <citation type="submission" date="2021-07" db="EMBL/GenBank/DDBJ databases">
        <title>Actinomadura sp. PM05-2 isolated from lichen.</title>
        <authorList>
            <person name="Somphong A."/>
            <person name="Phongsopitanun W."/>
            <person name="Tanasupawat S."/>
            <person name="Peongsungnone V."/>
        </authorList>
    </citation>
    <scope>NUCLEOTIDE SEQUENCE [LARGE SCALE GENOMIC DNA]</scope>
    <source>
        <strain evidence="3 4">PM05-2</strain>
    </source>
</reference>
<evidence type="ECO:0000313" key="3">
    <source>
        <dbReference type="EMBL" id="MBW8481828.1"/>
    </source>
</evidence>
<organism evidence="3 4">
    <name type="scientific">Actinomadura parmotrematis</name>
    <dbReference type="NCBI Taxonomy" id="2864039"/>
    <lineage>
        <taxon>Bacteria</taxon>
        <taxon>Bacillati</taxon>
        <taxon>Actinomycetota</taxon>
        <taxon>Actinomycetes</taxon>
        <taxon>Streptosporangiales</taxon>
        <taxon>Thermomonosporaceae</taxon>
        <taxon>Actinomadura</taxon>
    </lineage>
</organism>
<keyword evidence="2" id="KW-1133">Transmembrane helix</keyword>
<evidence type="ECO:0000256" key="1">
    <source>
        <dbReference type="SAM" id="MobiDB-lite"/>
    </source>
</evidence>
<sequence length="68" mass="7025">MGAPDDFGLWERELRPEPEDGDGGRGLLRAAVVIVFGCVLAIVLGDVALGVAGLVLAGLIVVLWRAGL</sequence>